<dbReference type="InterPro" id="IPR015421">
    <property type="entry name" value="PyrdxlP-dep_Trfase_major"/>
</dbReference>
<dbReference type="AlphaFoldDB" id="A0A7V8NTP4"/>
<dbReference type="InterPro" id="IPR015422">
    <property type="entry name" value="PyrdxlP-dep_Trfase_small"/>
</dbReference>
<sequence>MIRAGVRVGVGRYNEARPLYRSPHFGSVDNPTAERRTIHLGIDLFVEPGTAVKAPLEGVVHVLANNPAPQDYGALVILRHQTSDREEFFTLYGHLGQETLRGLKVGQRISGGQAFGRVGTSRENGGWPPHVHFQIILDLLNLGAAFPGVAYASERAVWTGLSPDPNLLLGIPKDRFPAEERQAQEALEKRRVLLGKNLSLSYERPLKIVRGWMQYLYDDTGRAYLDVYNNVPLVGHSHPRVVRAVREQVALINTNTRYLHDKVIRYAERLTEKLPEPLRVCFFVNSGSEANELALRLARAHTGREDVIVLEHAYHGHTNTLVDISPYKFNGPGGQGKKPWVHVAPLPDDYRGRYRRDDREAGARYAGHVREILERTRGKGRDVALFVAESLPSVGGQIVFPPGYLQEV</sequence>
<dbReference type="GO" id="GO:0008483">
    <property type="term" value="F:transaminase activity"/>
    <property type="evidence" value="ECO:0007669"/>
    <property type="project" value="UniProtKB-KW"/>
</dbReference>
<accession>A0A7V8NTP4</accession>
<gene>
    <name evidence="5" type="ORF">HRJ53_19555</name>
</gene>
<evidence type="ECO:0000256" key="3">
    <source>
        <dbReference type="RuleBase" id="RU003560"/>
    </source>
</evidence>
<dbReference type="SUPFAM" id="SSF51261">
    <property type="entry name" value="Duplicated hybrid motif"/>
    <property type="match status" value="1"/>
</dbReference>
<keyword evidence="5" id="KW-0808">Transferase</keyword>
<dbReference type="InterPro" id="IPR011055">
    <property type="entry name" value="Dup_hybrid_motif"/>
</dbReference>
<dbReference type="PANTHER" id="PTHR45688">
    <property type="match status" value="1"/>
</dbReference>
<evidence type="ECO:0000256" key="1">
    <source>
        <dbReference type="ARBA" id="ARBA00008954"/>
    </source>
</evidence>
<organism evidence="5 6">
    <name type="scientific">Candidatus Acidiferrum panamense</name>
    <dbReference type="NCBI Taxonomy" id="2741543"/>
    <lineage>
        <taxon>Bacteria</taxon>
        <taxon>Pseudomonadati</taxon>
        <taxon>Acidobacteriota</taxon>
        <taxon>Terriglobia</taxon>
        <taxon>Candidatus Acidiferrales</taxon>
        <taxon>Candidatus Acidiferrum</taxon>
    </lineage>
</organism>
<keyword evidence="2 3" id="KW-0663">Pyridoxal phosphate</keyword>
<dbReference type="GO" id="GO:0030170">
    <property type="term" value="F:pyridoxal phosphate binding"/>
    <property type="evidence" value="ECO:0007669"/>
    <property type="project" value="InterPro"/>
</dbReference>
<dbReference type="Pfam" id="PF01551">
    <property type="entry name" value="Peptidase_M23"/>
    <property type="match status" value="1"/>
</dbReference>
<reference evidence="5" key="1">
    <citation type="submission" date="2020-06" db="EMBL/GenBank/DDBJ databases">
        <title>Legume-microbial interactions unlock mineral nutrients during tropical forest succession.</title>
        <authorList>
            <person name="Epihov D.Z."/>
        </authorList>
    </citation>
    <scope>NUCLEOTIDE SEQUENCE [LARGE SCALE GENOMIC DNA]</scope>
    <source>
        <strain evidence="5">Pan2503</strain>
    </source>
</reference>
<name>A0A7V8NTP4_9BACT</name>
<evidence type="ECO:0000259" key="4">
    <source>
        <dbReference type="Pfam" id="PF01551"/>
    </source>
</evidence>
<keyword evidence="5" id="KW-0032">Aminotransferase</keyword>
<evidence type="ECO:0000313" key="5">
    <source>
        <dbReference type="EMBL" id="MBA0087186.1"/>
    </source>
</evidence>
<dbReference type="SUPFAM" id="SSF53383">
    <property type="entry name" value="PLP-dependent transferases"/>
    <property type="match status" value="1"/>
</dbReference>
<proteinExistence type="inferred from homology"/>
<comment type="similarity">
    <text evidence="1 3">Belongs to the class-III pyridoxal-phosphate-dependent aminotransferase family.</text>
</comment>
<dbReference type="Gene3D" id="2.70.70.10">
    <property type="entry name" value="Glucose Permease (Domain IIA)"/>
    <property type="match status" value="1"/>
</dbReference>
<dbReference type="EMBL" id="JACDQQ010001871">
    <property type="protein sequence ID" value="MBA0087186.1"/>
    <property type="molecule type" value="Genomic_DNA"/>
</dbReference>
<dbReference type="InterPro" id="IPR005814">
    <property type="entry name" value="Aminotrans_3"/>
</dbReference>
<dbReference type="InterPro" id="IPR016047">
    <property type="entry name" value="M23ase_b-sheet_dom"/>
</dbReference>
<feature type="domain" description="M23ase beta-sheet core" evidence="4">
    <location>
        <begin position="38"/>
        <end position="136"/>
    </location>
</feature>
<dbReference type="Proteomes" id="UP000567293">
    <property type="component" value="Unassembled WGS sequence"/>
</dbReference>
<dbReference type="Gene3D" id="3.90.1150.10">
    <property type="entry name" value="Aspartate Aminotransferase, domain 1"/>
    <property type="match status" value="1"/>
</dbReference>
<evidence type="ECO:0000313" key="6">
    <source>
        <dbReference type="Proteomes" id="UP000567293"/>
    </source>
</evidence>
<feature type="non-terminal residue" evidence="5">
    <location>
        <position position="408"/>
    </location>
</feature>
<dbReference type="Gene3D" id="3.40.640.10">
    <property type="entry name" value="Type I PLP-dependent aspartate aminotransferase-like (Major domain)"/>
    <property type="match status" value="1"/>
</dbReference>
<dbReference type="Pfam" id="PF00202">
    <property type="entry name" value="Aminotran_3"/>
    <property type="match status" value="1"/>
</dbReference>
<dbReference type="CDD" id="cd12797">
    <property type="entry name" value="M23_peptidase"/>
    <property type="match status" value="1"/>
</dbReference>
<dbReference type="PANTHER" id="PTHR45688:SF13">
    <property type="entry name" value="ALANINE--GLYOXYLATE AMINOTRANSFERASE 2-LIKE"/>
    <property type="match status" value="1"/>
</dbReference>
<protein>
    <submittedName>
        <fullName evidence="5">Aminotransferase class III-fold pyridoxal phosphate-dependent enzyme</fullName>
    </submittedName>
</protein>
<comment type="caution">
    <text evidence="5">The sequence shown here is derived from an EMBL/GenBank/DDBJ whole genome shotgun (WGS) entry which is preliminary data.</text>
</comment>
<dbReference type="InterPro" id="IPR015424">
    <property type="entry name" value="PyrdxlP-dep_Trfase"/>
</dbReference>
<evidence type="ECO:0000256" key="2">
    <source>
        <dbReference type="ARBA" id="ARBA00022898"/>
    </source>
</evidence>
<keyword evidence="6" id="KW-1185">Reference proteome</keyword>